<evidence type="ECO:0000259" key="2">
    <source>
        <dbReference type="PROSITE" id="PS50021"/>
    </source>
</evidence>
<feature type="region of interest" description="Disordered" evidence="1">
    <location>
        <begin position="171"/>
        <end position="223"/>
    </location>
</feature>
<evidence type="ECO:0000313" key="3">
    <source>
        <dbReference type="EMBL" id="KAJ4457159.1"/>
    </source>
</evidence>
<dbReference type="InterPro" id="IPR036872">
    <property type="entry name" value="CH_dom_sf"/>
</dbReference>
<dbReference type="SUPFAM" id="SSF47576">
    <property type="entry name" value="Calponin-homology domain, CH-domain"/>
    <property type="match status" value="1"/>
</dbReference>
<keyword evidence="4" id="KW-1185">Reference proteome</keyword>
<dbReference type="PROSITE" id="PS50021">
    <property type="entry name" value="CH"/>
    <property type="match status" value="1"/>
</dbReference>
<dbReference type="Proteomes" id="UP001141327">
    <property type="component" value="Unassembled WGS sequence"/>
</dbReference>
<dbReference type="Gene3D" id="1.10.418.10">
    <property type="entry name" value="Calponin-like domain"/>
    <property type="match status" value="1"/>
</dbReference>
<gene>
    <name evidence="3" type="ORF">PAPYR_7456</name>
</gene>
<evidence type="ECO:0000256" key="1">
    <source>
        <dbReference type="SAM" id="MobiDB-lite"/>
    </source>
</evidence>
<reference evidence="3" key="1">
    <citation type="journal article" date="2022" name="bioRxiv">
        <title>Genomics of Preaxostyla Flagellates Illuminates Evolutionary Transitions and the Path Towards Mitochondrial Loss.</title>
        <authorList>
            <person name="Novak L.V.F."/>
            <person name="Treitli S.C."/>
            <person name="Pyrih J."/>
            <person name="Halakuc P."/>
            <person name="Pipaliya S.V."/>
            <person name="Vacek V."/>
            <person name="Brzon O."/>
            <person name="Soukal P."/>
            <person name="Eme L."/>
            <person name="Dacks J.B."/>
            <person name="Karnkowska A."/>
            <person name="Elias M."/>
            <person name="Hampl V."/>
        </authorList>
    </citation>
    <scope>NUCLEOTIDE SEQUENCE</scope>
    <source>
        <strain evidence="3">RCP-MX</strain>
    </source>
</reference>
<organism evidence="3 4">
    <name type="scientific">Paratrimastix pyriformis</name>
    <dbReference type="NCBI Taxonomy" id="342808"/>
    <lineage>
        <taxon>Eukaryota</taxon>
        <taxon>Metamonada</taxon>
        <taxon>Preaxostyla</taxon>
        <taxon>Paratrimastigidae</taxon>
        <taxon>Paratrimastix</taxon>
    </lineage>
</organism>
<comment type="caution">
    <text evidence="3">The sequence shown here is derived from an EMBL/GenBank/DDBJ whole genome shotgun (WGS) entry which is preliminary data.</text>
</comment>
<proteinExistence type="predicted"/>
<dbReference type="EMBL" id="JAPMOS010000053">
    <property type="protein sequence ID" value="KAJ4457159.1"/>
    <property type="molecule type" value="Genomic_DNA"/>
</dbReference>
<feature type="domain" description="Calponin-homology (CH)" evidence="2">
    <location>
        <begin position="17"/>
        <end position="141"/>
    </location>
</feature>
<dbReference type="CDD" id="cd00014">
    <property type="entry name" value="CH_SF"/>
    <property type="match status" value="1"/>
</dbReference>
<accession>A0ABQ8UIQ5</accession>
<dbReference type="InterPro" id="IPR001715">
    <property type="entry name" value="CH_dom"/>
</dbReference>
<evidence type="ECO:0000313" key="4">
    <source>
        <dbReference type="Proteomes" id="UP001141327"/>
    </source>
</evidence>
<feature type="compositionally biased region" description="Low complexity" evidence="1">
    <location>
        <begin position="208"/>
        <end position="221"/>
    </location>
</feature>
<name>A0ABQ8UIQ5_9EUKA</name>
<dbReference type="Pfam" id="PF00307">
    <property type="entry name" value="CH"/>
    <property type="match status" value="1"/>
</dbReference>
<sequence length="363" mass="40703">MPRATLTRRSLASYEFLSTCQKILEWVCRYPEHCEHLSVDQCQSLDPAVLFDALRDGVLLMKILKDSLQIQQIQEAFARIHSVAACRQNLFFARENVGLFFTACQSLYHLNITAPGPNDLVESKNLPHVARWLAELIKHLGPPLATSTYKLFSEELLKWSERTLREARAFDSFLPQPARPRSRTPDSECEPEAPAAPVLMAPPPVSGPDTAEPAPADPTTAHSPQTAALVAEAQELLGADPFESLDKEAYALYLDRREKTGRAESTPAEQEGDWLWAEQRLLIGHQVALCAALERLAALPALMERVPSAVREEIDEVLMTYQSHHRDPAALQALWIQHLTPAEINPQRYSRIRDLARQVLEGL</sequence>
<protein>
    <recommendedName>
        <fullName evidence="2">Calponin-homology (CH) domain-containing protein</fullName>
    </recommendedName>
</protein>